<name>A0A2I0VXV5_9ASPA</name>
<reference evidence="2 3" key="1">
    <citation type="journal article" date="2016" name="Sci. Rep.">
        <title>The Dendrobium catenatum Lindl. genome sequence provides insights into polysaccharide synthase, floral development and adaptive evolution.</title>
        <authorList>
            <person name="Zhang G.Q."/>
            <person name="Xu Q."/>
            <person name="Bian C."/>
            <person name="Tsai W.C."/>
            <person name="Yeh C.M."/>
            <person name="Liu K.W."/>
            <person name="Yoshida K."/>
            <person name="Zhang L.S."/>
            <person name="Chang S.B."/>
            <person name="Chen F."/>
            <person name="Shi Y."/>
            <person name="Su Y.Y."/>
            <person name="Zhang Y.Q."/>
            <person name="Chen L.J."/>
            <person name="Yin Y."/>
            <person name="Lin M."/>
            <person name="Huang H."/>
            <person name="Deng H."/>
            <person name="Wang Z.W."/>
            <person name="Zhu S.L."/>
            <person name="Zhao X."/>
            <person name="Deng C."/>
            <person name="Niu S.C."/>
            <person name="Huang J."/>
            <person name="Wang M."/>
            <person name="Liu G.H."/>
            <person name="Yang H.J."/>
            <person name="Xiao X.J."/>
            <person name="Hsiao Y.Y."/>
            <person name="Wu W.L."/>
            <person name="Chen Y.Y."/>
            <person name="Mitsuda N."/>
            <person name="Ohme-Takagi M."/>
            <person name="Luo Y.B."/>
            <person name="Van de Peer Y."/>
            <person name="Liu Z.J."/>
        </authorList>
    </citation>
    <scope>NUCLEOTIDE SEQUENCE [LARGE SCALE GENOMIC DNA]</scope>
    <source>
        <tissue evidence="2">The whole plant</tissue>
    </source>
</reference>
<evidence type="ECO:0000313" key="3">
    <source>
        <dbReference type="Proteomes" id="UP000233837"/>
    </source>
</evidence>
<dbReference type="EMBL" id="KZ503114">
    <property type="protein sequence ID" value="PKU68238.1"/>
    <property type="molecule type" value="Genomic_DNA"/>
</dbReference>
<keyword evidence="3" id="KW-1185">Reference proteome</keyword>
<gene>
    <name evidence="2" type="ORF">MA16_Dca023925</name>
</gene>
<protein>
    <submittedName>
        <fullName evidence="2">Uncharacterized protein</fullName>
    </submittedName>
</protein>
<sequence>MSQLSKELEAEKSNKSKNYTRDSRKRYYSSEDLPSDFGMASTFNMADLHSYYPADDALISTSAEIAESSPVGEK</sequence>
<dbReference type="Proteomes" id="UP000233837">
    <property type="component" value="Unassembled WGS sequence"/>
</dbReference>
<feature type="region of interest" description="Disordered" evidence="1">
    <location>
        <begin position="1"/>
        <end position="24"/>
    </location>
</feature>
<feature type="compositionally biased region" description="Basic and acidic residues" evidence="1">
    <location>
        <begin position="1"/>
        <end position="22"/>
    </location>
</feature>
<accession>A0A2I0VXV5</accession>
<evidence type="ECO:0000313" key="2">
    <source>
        <dbReference type="EMBL" id="PKU68238.1"/>
    </source>
</evidence>
<reference evidence="2 3" key="2">
    <citation type="journal article" date="2017" name="Nature">
        <title>The Apostasia genome and the evolution of orchids.</title>
        <authorList>
            <person name="Zhang G.Q."/>
            <person name="Liu K.W."/>
            <person name="Li Z."/>
            <person name="Lohaus R."/>
            <person name="Hsiao Y.Y."/>
            <person name="Niu S.C."/>
            <person name="Wang J.Y."/>
            <person name="Lin Y.C."/>
            <person name="Xu Q."/>
            <person name="Chen L.J."/>
            <person name="Yoshida K."/>
            <person name="Fujiwara S."/>
            <person name="Wang Z.W."/>
            <person name="Zhang Y.Q."/>
            <person name="Mitsuda N."/>
            <person name="Wang M."/>
            <person name="Liu G.H."/>
            <person name="Pecoraro L."/>
            <person name="Huang H.X."/>
            <person name="Xiao X.J."/>
            <person name="Lin M."/>
            <person name="Wu X.Y."/>
            <person name="Wu W.L."/>
            <person name="Chen Y.Y."/>
            <person name="Chang S.B."/>
            <person name="Sakamoto S."/>
            <person name="Ohme-Takagi M."/>
            <person name="Yagi M."/>
            <person name="Zeng S.J."/>
            <person name="Shen C.Y."/>
            <person name="Yeh C.M."/>
            <person name="Luo Y.B."/>
            <person name="Tsai W.C."/>
            <person name="Van de Peer Y."/>
            <person name="Liu Z.J."/>
        </authorList>
    </citation>
    <scope>NUCLEOTIDE SEQUENCE [LARGE SCALE GENOMIC DNA]</scope>
    <source>
        <tissue evidence="2">The whole plant</tissue>
    </source>
</reference>
<dbReference type="AlphaFoldDB" id="A0A2I0VXV5"/>
<evidence type="ECO:0000256" key="1">
    <source>
        <dbReference type="SAM" id="MobiDB-lite"/>
    </source>
</evidence>
<proteinExistence type="predicted"/>
<organism evidence="2 3">
    <name type="scientific">Dendrobium catenatum</name>
    <dbReference type="NCBI Taxonomy" id="906689"/>
    <lineage>
        <taxon>Eukaryota</taxon>
        <taxon>Viridiplantae</taxon>
        <taxon>Streptophyta</taxon>
        <taxon>Embryophyta</taxon>
        <taxon>Tracheophyta</taxon>
        <taxon>Spermatophyta</taxon>
        <taxon>Magnoliopsida</taxon>
        <taxon>Liliopsida</taxon>
        <taxon>Asparagales</taxon>
        <taxon>Orchidaceae</taxon>
        <taxon>Epidendroideae</taxon>
        <taxon>Malaxideae</taxon>
        <taxon>Dendrobiinae</taxon>
        <taxon>Dendrobium</taxon>
    </lineage>
</organism>